<evidence type="ECO:0000313" key="6">
    <source>
        <dbReference type="EMBL" id="DAD71702.1"/>
    </source>
</evidence>
<keyword evidence="2" id="KW-0540">Nuclease</keyword>
<proteinExistence type="predicted"/>
<feature type="domain" description="Replication gene A protein-like" evidence="5">
    <location>
        <begin position="139"/>
        <end position="354"/>
    </location>
</feature>
<dbReference type="InterPro" id="IPR008766">
    <property type="entry name" value="Replication_gene_A-like"/>
</dbReference>
<evidence type="ECO:0000259" key="5">
    <source>
        <dbReference type="Pfam" id="PF05840"/>
    </source>
</evidence>
<sequence length="765" mass="86235">MSNFGAPLTEVVGKSERLIAKLPADLQGLATRKWLALANVKQKRWDDTPDWQRQFYDVEKADKALHSWAEPYLTCADALPLDVEASDAEIREFAQRTGELFREGIYQFGWDWDYLRERAVALGLDWDKVFAGKSEAGILGRLQDGAFWNRQLGKLIRRSREHVRRAGFNLVHKRAQLFCSNRVVQDRRAQKARNSALLQALSMVNELGQEFALSELVEKSNANPAVRRAELMTRIAGFETVARDLNHVGEFLTLTCPSRFHRAHHISGDVNDKYDGSSPRDAAAYLQGVWAKIQAALKRAEIGIYGFRVAEPHHDGCPHWHGLFFMEACHVDAFRRIVARYACRENREELGLTYFETQKGAKDFARSLQAKQKLAGGAVEPLARILGSLKTEGAFWEQADWRVFGDAKVRARVLFKEIDWKKGTAAGYIAKYIAKNIDGKNNAGEGVGEDWESADGESVVVTAERVDAWAALWGIRQFQQIGGAPVGIWRELRREGMTEGDADDVIVRAALAADKGDWGKFVHLMGGAFVCRDALPIALYKEEAQIALTNRYGEPVGKFTRGVVDTESGEIRISRIHEWTVGFKNGGAAAPWTCVNNSTNLRFDGVDGEICVKKRKDATNVAALGAGYRDELKRQLADLARDMVLDPFVKGQEMTLIEQALWQMRQEPVISPEVRETVVSRAFDDAWSQRENEVCRGVVRDYVALLDDLADAMQPRFRLPEQVKTPELCREKLRRFAEPKQYDSAQSVLMEAADLLAEIEQKYWI</sequence>
<evidence type="ECO:0000256" key="2">
    <source>
        <dbReference type="ARBA" id="ARBA00022722"/>
    </source>
</evidence>
<evidence type="ECO:0000256" key="4">
    <source>
        <dbReference type="ARBA" id="ARBA00022801"/>
    </source>
</evidence>
<evidence type="ECO:0000256" key="1">
    <source>
        <dbReference type="ARBA" id="ARBA00022705"/>
    </source>
</evidence>
<keyword evidence="3" id="KW-0255">Endonuclease</keyword>
<reference evidence="6" key="1">
    <citation type="journal article" date="2021" name="Proc. Natl. Acad. Sci. U.S.A.">
        <title>A Catalog of Tens of Thousands of Viruses from Human Metagenomes Reveals Hidden Associations with Chronic Diseases.</title>
        <authorList>
            <person name="Tisza M.J."/>
            <person name="Buck C.B."/>
        </authorList>
    </citation>
    <scope>NUCLEOTIDE SEQUENCE</scope>
    <source>
        <strain evidence="6">Cti9m5</strain>
    </source>
</reference>
<dbReference type="Pfam" id="PF05840">
    <property type="entry name" value="Phage_GPA"/>
    <property type="match status" value="2"/>
</dbReference>
<dbReference type="EMBL" id="BK015886">
    <property type="protein sequence ID" value="DAD71702.1"/>
    <property type="molecule type" value="Genomic_DNA"/>
</dbReference>
<dbReference type="GO" id="GO:0006260">
    <property type="term" value="P:DNA replication"/>
    <property type="evidence" value="ECO:0007669"/>
    <property type="project" value="UniProtKB-KW"/>
</dbReference>
<dbReference type="GO" id="GO:0016787">
    <property type="term" value="F:hydrolase activity"/>
    <property type="evidence" value="ECO:0007669"/>
    <property type="project" value="UniProtKB-KW"/>
</dbReference>
<dbReference type="GO" id="GO:0004519">
    <property type="term" value="F:endonuclease activity"/>
    <property type="evidence" value="ECO:0007669"/>
    <property type="project" value="UniProtKB-KW"/>
</dbReference>
<name>A0A8S5LP30_9CAUD</name>
<protein>
    <submittedName>
        <fullName evidence="6">Replication associated protein</fullName>
    </submittedName>
</protein>
<evidence type="ECO:0000256" key="3">
    <source>
        <dbReference type="ARBA" id="ARBA00022759"/>
    </source>
</evidence>
<accession>A0A8S5LP30</accession>
<keyword evidence="4" id="KW-0378">Hydrolase</keyword>
<feature type="domain" description="Replication gene A protein-like" evidence="5">
    <location>
        <begin position="409"/>
        <end position="439"/>
    </location>
</feature>
<keyword evidence="1" id="KW-0235">DNA replication</keyword>
<organism evidence="6">
    <name type="scientific">Myoviridae sp. cti9m5</name>
    <dbReference type="NCBI Taxonomy" id="2827613"/>
    <lineage>
        <taxon>Viruses</taxon>
        <taxon>Duplodnaviria</taxon>
        <taxon>Heunggongvirae</taxon>
        <taxon>Uroviricota</taxon>
        <taxon>Caudoviricetes</taxon>
    </lineage>
</organism>